<dbReference type="Proteomes" id="UP000094707">
    <property type="component" value="Chromosome I"/>
</dbReference>
<comment type="function">
    <text evidence="3 4">Participates actively in the response to hyperosmotic and heat shock by preventing the aggregation of stress-denatured proteins, in association with DnaK and GrpE. It is the nucleotide exchange factor for DnaK and may function as a thermosensor. Unfolded proteins bind initially to DnaJ; upon interaction with the DnaJ-bound protein, DnaK hydrolyzes its bound ATP, resulting in the formation of a stable complex. GrpE releases ADP from DnaK; ATP binding to DnaK triggers the release of the substrate protein, thus completing the reaction cycle. Several rounds of ATP-dependent interactions between DnaJ, DnaK and GrpE are required for fully efficient folding.</text>
</comment>
<keyword evidence="8" id="KW-1185">Reference proteome</keyword>
<dbReference type="EMBL" id="LT607756">
    <property type="protein sequence ID" value="SCG86715.1"/>
    <property type="molecule type" value="Genomic_DNA"/>
</dbReference>
<organism evidence="7 8">
    <name type="scientific">Methanobacterium congolense</name>
    <dbReference type="NCBI Taxonomy" id="118062"/>
    <lineage>
        <taxon>Archaea</taxon>
        <taxon>Methanobacteriati</taxon>
        <taxon>Methanobacteriota</taxon>
        <taxon>Methanomada group</taxon>
        <taxon>Methanobacteria</taxon>
        <taxon>Methanobacteriales</taxon>
        <taxon>Methanobacteriaceae</taxon>
        <taxon>Methanobacterium</taxon>
    </lineage>
</organism>
<dbReference type="InterPro" id="IPR000740">
    <property type="entry name" value="GrpE"/>
</dbReference>
<name>A0A1D3L588_9EURY</name>
<evidence type="ECO:0000256" key="5">
    <source>
        <dbReference type="RuleBase" id="RU004478"/>
    </source>
</evidence>
<dbReference type="PANTHER" id="PTHR21237">
    <property type="entry name" value="GRPE PROTEIN"/>
    <property type="match status" value="1"/>
</dbReference>
<dbReference type="InterPro" id="IPR013805">
    <property type="entry name" value="GrpE_CC"/>
</dbReference>
<dbReference type="STRING" id="118062.MCBB_2173"/>
<proteinExistence type="inferred from homology"/>
<dbReference type="SUPFAM" id="SSF58014">
    <property type="entry name" value="Coiled-coil domain of nucleotide exchange factor GrpE"/>
    <property type="match status" value="1"/>
</dbReference>
<dbReference type="PANTHER" id="PTHR21237:SF23">
    <property type="entry name" value="GRPE PROTEIN HOMOLOG, MITOCHONDRIAL"/>
    <property type="match status" value="1"/>
</dbReference>
<dbReference type="CDD" id="cd00446">
    <property type="entry name" value="GrpE"/>
    <property type="match status" value="1"/>
</dbReference>
<evidence type="ECO:0000313" key="7">
    <source>
        <dbReference type="EMBL" id="SCG86715.1"/>
    </source>
</evidence>
<dbReference type="PROSITE" id="PS01071">
    <property type="entry name" value="GRPE"/>
    <property type="match status" value="1"/>
</dbReference>
<dbReference type="Gene3D" id="3.90.20.20">
    <property type="match status" value="1"/>
</dbReference>
<feature type="coiled-coil region" evidence="6">
    <location>
        <begin position="7"/>
        <end position="69"/>
    </location>
</feature>
<keyword evidence="6" id="KW-0175">Coiled coil</keyword>
<dbReference type="PRINTS" id="PR00773">
    <property type="entry name" value="GRPEPROTEIN"/>
</dbReference>
<evidence type="ECO:0000313" key="8">
    <source>
        <dbReference type="Proteomes" id="UP000094707"/>
    </source>
</evidence>
<dbReference type="InterPro" id="IPR009012">
    <property type="entry name" value="GrpE_head"/>
</dbReference>
<protein>
    <recommendedName>
        <fullName evidence="3 4">Protein GrpE</fullName>
    </recommendedName>
    <alternativeName>
        <fullName evidence="3">HSP-70 cofactor</fullName>
    </alternativeName>
</protein>
<comment type="subcellular location">
    <subcellularLocation>
        <location evidence="3">Cytoplasm</location>
    </subcellularLocation>
</comment>
<dbReference type="GO" id="GO:0042803">
    <property type="term" value="F:protein homodimerization activity"/>
    <property type="evidence" value="ECO:0007669"/>
    <property type="project" value="InterPro"/>
</dbReference>
<gene>
    <name evidence="3 7" type="primary">grpE</name>
    <name evidence="7" type="ORF">MCBB_2173</name>
</gene>
<reference evidence="7 8" key="1">
    <citation type="submission" date="2016-08" db="EMBL/GenBank/DDBJ databases">
        <authorList>
            <person name="Seilhamer J.J."/>
        </authorList>
    </citation>
    <scope>NUCLEOTIDE SEQUENCE [LARGE SCALE GENOMIC DNA]</scope>
    <source>
        <strain evidence="7">Buetzberg</strain>
    </source>
</reference>
<evidence type="ECO:0000256" key="4">
    <source>
        <dbReference type="RuleBase" id="RU000639"/>
    </source>
</evidence>
<dbReference type="RefSeq" id="WP_071907752.1">
    <property type="nucleotide sequence ID" value="NZ_LT607756.1"/>
</dbReference>
<keyword evidence="3 4" id="KW-0346">Stress response</keyword>
<dbReference type="KEGG" id="mcub:MCBB_2173"/>
<dbReference type="GO" id="GO:0051087">
    <property type="term" value="F:protein-folding chaperone binding"/>
    <property type="evidence" value="ECO:0007669"/>
    <property type="project" value="InterPro"/>
</dbReference>
<keyword evidence="2 3" id="KW-0143">Chaperone</keyword>
<dbReference type="AlphaFoldDB" id="A0A1D3L588"/>
<evidence type="ECO:0000256" key="2">
    <source>
        <dbReference type="ARBA" id="ARBA00023186"/>
    </source>
</evidence>
<dbReference type="PATRIC" id="fig|129848.4.peg.2221"/>
<dbReference type="GO" id="GO:0000774">
    <property type="term" value="F:adenyl-nucleotide exchange factor activity"/>
    <property type="evidence" value="ECO:0007669"/>
    <property type="project" value="InterPro"/>
</dbReference>
<accession>A0A1D3L588</accession>
<evidence type="ECO:0000256" key="1">
    <source>
        <dbReference type="ARBA" id="ARBA00009054"/>
    </source>
</evidence>
<dbReference type="Pfam" id="PF01025">
    <property type="entry name" value="GrpE"/>
    <property type="match status" value="1"/>
</dbReference>
<dbReference type="HAMAP" id="MF_01151">
    <property type="entry name" value="GrpE"/>
    <property type="match status" value="1"/>
</dbReference>
<dbReference type="GO" id="GO:0051082">
    <property type="term" value="F:unfolded protein binding"/>
    <property type="evidence" value="ECO:0007669"/>
    <property type="project" value="TreeGrafter"/>
</dbReference>
<evidence type="ECO:0000256" key="3">
    <source>
        <dbReference type="HAMAP-Rule" id="MF_01151"/>
    </source>
</evidence>
<dbReference type="GO" id="GO:0005737">
    <property type="term" value="C:cytoplasm"/>
    <property type="evidence" value="ECO:0007669"/>
    <property type="project" value="UniProtKB-SubCell"/>
</dbReference>
<comment type="subunit">
    <text evidence="3">Homodimer.</text>
</comment>
<sequence length="185" mass="21743">MTDKDEIKKLKDDLASLKSEIQEKDEDIQVKDEELQKKVDEIQTKDQDIEDYKDQVQRLQADFENFKKRSEKDVKEYIKYANEGLILKILDVYEDFERALETEKSDDLKDGVEIIYKKLTKILEGEGLQRIQCEGEQFDPFKHEALMVEDSDDFEDGTVLEELAKGYTLDSKVIKYSKVKVCKKK</sequence>
<dbReference type="OrthoDB" id="372230at2157"/>
<evidence type="ECO:0000256" key="6">
    <source>
        <dbReference type="SAM" id="Coils"/>
    </source>
</evidence>
<dbReference type="GeneID" id="30413008"/>
<comment type="similarity">
    <text evidence="1 3 5">Belongs to the GrpE family.</text>
</comment>
<dbReference type="GO" id="GO:0006457">
    <property type="term" value="P:protein folding"/>
    <property type="evidence" value="ECO:0007669"/>
    <property type="project" value="InterPro"/>
</dbReference>
<dbReference type="SUPFAM" id="SSF51064">
    <property type="entry name" value="Head domain of nucleotide exchange factor GrpE"/>
    <property type="match status" value="1"/>
</dbReference>
<dbReference type="Gene3D" id="2.30.22.10">
    <property type="entry name" value="Head domain of nucleotide exchange factor GrpE"/>
    <property type="match status" value="1"/>
</dbReference>
<keyword evidence="3" id="KW-0963">Cytoplasm</keyword>